<dbReference type="RefSeq" id="WP_014450594.1">
    <property type="nucleotide sequence ID" value="NC_017094.1"/>
</dbReference>
<dbReference type="PANTHER" id="PTHR30303:SF0">
    <property type="entry name" value="CARBAMOYL DEHYDRATASE HYPE"/>
    <property type="match status" value="1"/>
</dbReference>
<dbReference type="eggNOG" id="COG0309">
    <property type="taxonomic scope" value="Bacteria"/>
</dbReference>
<dbReference type="InterPro" id="IPR036921">
    <property type="entry name" value="PurM-like_N_sf"/>
</dbReference>
<dbReference type="InterPro" id="IPR011854">
    <property type="entry name" value="HypE"/>
</dbReference>
<name>I0IS62_LEPFC</name>
<dbReference type="Pfam" id="PF02769">
    <property type="entry name" value="AIRS_C"/>
    <property type="match status" value="1"/>
</dbReference>
<dbReference type="AlphaFoldDB" id="I0IS62"/>
<dbReference type="SUPFAM" id="SSF55326">
    <property type="entry name" value="PurM N-terminal domain-like"/>
    <property type="match status" value="1"/>
</dbReference>
<evidence type="ECO:0000256" key="1">
    <source>
        <dbReference type="ARBA" id="ARBA00006243"/>
    </source>
</evidence>
<dbReference type="InterPro" id="IPR016188">
    <property type="entry name" value="PurM-like_N"/>
</dbReference>
<dbReference type="EMBL" id="AP012342">
    <property type="protein sequence ID" value="BAM08111.1"/>
    <property type="molecule type" value="Genomic_DNA"/>
</dbReference>
<feature type="domain" description="PurM-like C-terminal" evidence="3">
    <location>
        <begin position="178"/>
        <end position="323"/>
    </location>
</feature>
<keyword evidence="5" id="KW-1185">Reference proteome</keyword>
<dbReference type="PIRSF" id="PIRSF005644">
    <property type="entry name" value="Hdrgns_mtr_HypE"/>
    <property type="match status" value="1"/>
</dbReference>
<gene>
    <name evidence="4" type="primary">hypE</name>
    <name evidence="4" type="ordered locus">LFE_2440</name>
</gene>
<dbReference type="InterPro" id="IPR036676">
    <property type="entry name" value="PurM-like_C_sf"/>
</dbReference>
<comment type="similarity">
    <text evidence="1">Belongs to the HypE family.</text>
</comment>
<reference evidence="4 5" key="1">
    <citation type="journal article" date="2012" name="J. Bacteriol.">
        <title>Complete Genome Sequence of Leptospirillum ferrooxidans Strain C2-3, Isolated from a Fresh Volcanic Ash Deposit on the Island of Miyake, Japan.</title>
        <authorList>
            <person name="Fujimura R."/>
            <person name="Sato Y."/>
            <person name="Nishizawa T."/>
            <person name="Oshima K."/>
            <person name="Kim S.-W."/>
            <person name="Hattori M."/>
            <person name="Kamijo T."/>
            <person name="Ohta H."/>
        </authorList>
    </citation>
    <scope>NUCLEOTIDE SEQUENCE [LARGE SCALE GENOMIC DNA]</scope>
    <source>
        <strain evidence="4 5">C2-3</strain>
    </source>
</reference>
<dbReference type="NCBIfam" id="TIGR02124">
    <property type="entry name" value="hypE"/>
    <property type="match status" value="1"/>
</dbReference>
<dbReference type="PANTHER" id="PTHR30303">
    <property type="entry name" value="HYDROGENASE ISOENZYMES FORMATION PROTEIN HYPE"/>
    <property type="match status" value="1"/>
</dbReference>
<proteinExistence type="inferred from homology"/>
<dbReference type="STRING" id="1162668.LFE_2440"/>
<dbReference type="Pfam" id="PF00586">
    <property type="entry name" value="AIRS"/>
    <property type="match status" value="1"/>
</dbReference>
<accession>I0IS62</accession>
<dbReference type="SUPFAM" id="SSF56042">
    <property type="entry name" value="PurM C-terminal domain-like"/>
    <property type="match status" value="1"/>
</dbReference>
<evidence type="ECO:0000259" key="2">
    <source>
        <dbReference type="Pfam" id="PF00586"/>
    </source>
</evidence>
<feature type="domain" description="PurM-like N-terminal" evidence="2">
    <location>
        <begin position="54"/>
        <end position="166"/>
    </location>
</feature>
<dbReference type="Gene3D" id="3.90.650.10">
    <property type="entry name" value="PurM-like C-terminal domain"/>
    <property type="match status" value="1"/>
</dbReference>
<dbReference type="HOGENOM" id="CLU_049733_0_0_0"/>
<organism evidence="4 5">
    <name type="scientific">Leptospirillum ferrooxidans (strain C2-3)</name>
    <dbReference type="NCBI Taxonomy" id="1162668"/>
    <lineage>
        <taxon>Bacteria</taxon>
        <taxon>Pseudomonadati</taxon>
        <taxon>Nitrospirota</taxon>
        <taxon>Nitrospiria</taxon>
        <taxon>Nitrospirales</taxon>
        <taxon>Nitrospiraceae</taxon>
        <taxon>Leptospirillum</taxon>
    </lineage>
</organism>
<dbReference type="PATRIC" id="fig|1162668.3.peg.2896"/>
<evidence type="ECO:0000313" key="5">
    <source>
        <dbReference type="Proteomes" id="UP000007382"/>
    </source>
</evidence>
<evidence type="ECO:0000259" key="3">
    <source>
        <dbReference type="Pfam" id="PF02769"/>
    </source>
</evidence>
<protein>
    <submittedName>
        <fullName evidence="4">Putative hydrogenase expression/formation protein</fullName>
    </submittedName>
</protein>
<dbReference type="CDD" id="cd02197">
    <property type="entry name" value="HypE"/>
    <property type="match status" value="1"/>
</dbReference>
<sequence>MSASSGRRHHGAPIDREKGLIEMVHGSGGRASAQLVDEIFLPAFDNQWLRPLGDQARILLEGGPWTMTTDSYVITPYFFPGGDIGSLAVHGTVNDLSMGGAVPLYLTAAFILEEGFPIKDLATITNSMALAAKEAGVALVTGDTKVVEKGKGGDGIYINTSGIGRIPEGVYLDPSKIRPGDTILLSGSIGDHGSAVLAARENWGLSTSLLSDSASLHGLVACMLESAPGLVCLRDPTRGGVATSLNEWAQTAGVDLLIDEERLPVREEVRGICELLGLDPLYLANEGKLLAVCRKQDADRLLLTMKNHPLGRNSVILGHVTGEAPNGRSGQVRMTTPMGGTRMVDWLRGDPLPRIC</sequence>
<dbReference type="Proteomes" id="UP000007382">
    <property type="component" value="Chromosome"/>
</dbReference>
<dbReference type="KEGG" id="lfc:LFE_2440"/>
<evidence type="ECO:0000313" key="4">
    <source>
        <dbReference type="EMBL" id="BAM08111.1"/>
    </source>
</evidence>
<dbReference type="InterPro" id="IPR010918">
    <property type="entry name" value="PurM-like_C_dom"/>
</dbReference>
<dbReference type="GO" id="GO:0051604">
    <property type="term" value="P:protein maturation"/>
    <property type="evidence" value="ECO:0007669"/>
    <property type="project" value="TreeGrafter"/>
</dbReference>
<reference evidence="5" key="2">
    <citation type="submission" date="2012-03" db="EMBL/GenBank/DDBJ databases">
        <title>The complete genome sequence of the pioneer microbe on fresh volcanic deposit, Leptospirillum ferrooxidans strain C2-3.</title>
        <authorList>
            <person name="Fujimura R."/>
            <person name="Sato Y."/>
            <person name="Nishizawa T."/>
            <person name="Nanba K."/>
            <person name="Oshima K."/>
            <person name="Hattori M."/>
            <person name="Kamijo T."/>
            <person name="Ohta H."/>
        </authorList>
    </citation>
    <scope>NUCLEOTIDE SEQUENCE [LARGE SCALE GENOMIC DNA]</scope>
    <source>
        <strain evidence="5">C2-3</strain>
    </source>
</reference>
<dbReference type="Gene3D" id="3.30.1330.10">
    <property type="entry name" value="PurM-like, N-terminal domain"/>
    <property type="match status" value="1"/>
</dbReference>